<evidence type="ECO:0000313" key="1">
    <source>
        <dbReference type="EMBL" id="WIM96831.1"/>
    </source>
</evidence>
<protein>
    <submittedName>
        <fullName evidence="1">Uncharacterized protein</fullName>
    </submittedName>
</protein>
<dbReference type="EMBL" id="CP126980">
    <property type="protein sequence ID" value="WIM96831.1"/>
    <property type="molecule type" value="Genomic_DNA"/>
</dbReference>
<gene>
    <name evidence="1" type="ORF">ACTOB_000302</name>
</gene>
<accession>A0ABY8WG21</accession>
<reference evidence="1 2" key="1">
    <citation type="submission" date="2023-06" db="EMBL/GenBank/DDBJ databases">
        <authorList>
            <person name="Yushchuk O."/>
            <person name="Binda E."/>
            <person name="Ruckert-Reed C."/>
            <person name="Fedorenko V."/>
            <person name="Kalinowski J."/>
            <person name="Marinelli F."/>
        </authorList>
    </citation>
    <scope>NUCLEOTIDE SEQUENCE [LARGE SCALE GENOMIC DNA]</scope>
    <source>
        <strain evidence="1 2">NRRL 3884</strain>
    </source>
</reference>
<name>A0ABY8WG21_9ACTN</name>
<organism evidence="1 2">
    <name type="scientific">Actinoplanes oblitus</name>
    <dbReference type="NCBI Taxonomy" id="3040509"/>
    <lineage>
        <taxon>Bacteria</taxon>
        <taxon>Bacillati</taxon>
        <taxon>Actinomycetota</taxon>
        <taxon>Actinomycetes</taxon>
        <taxon>Micromonosporales</taxon>
        <taxon>Micromonosporaceae</taxon>
        <taxon>Actinoplanes</taxon>
    </lineage>
</organism>
<sequence length="111" mass="12072">MRLTFLGKETQGGGSPTLYETDRGTCVVQGWKVPGEPATTVEIPESLLQHLRPDTVLAERLEPTGRTWRGDSGESATFNISGADLEDEILTHLNVPDHESCVEVGLRRKGG</sequence>
<keyword evidence="2" id="KW-1185">Reference proteome</keyword>
<dbReference type="Proteomes" id="UP001240150">
    <property type="component" value="Chromosome"/>
</dbReference>
<proteinExistence type="predicted"/>
<dbReference type="RefSeq" id="WP_284918132.1">
    <property type="nucleotide sequence ID" value="NZ_CP126980.1"/>
</dbReference>
<evidence type="ECO:0000313" key="2">
    <source>
        <dbReference type="Proteomes" id="UP001240150"/>
    </source>
</evidence>